<evidence type="ECO:0000313" key="5">
    <source>
        <dbReference type="Proteomes" id="UP001558652"/>
    </source>
</evidence>
<comment type="similarity">
    <text evidence="1">Belongs to the TRIAP1/MDM35 family.</text>
</comment>
<evidence type="ECO:0000256" key="2">
    <source>
        <dbReference type="ARBA" id="ARBA00023157"/>
    </source>
</evidence>
<sequence length="106" mass="12604">MNSIGKSCNDLKEQYDECFKLWFTEKFLKGYINDDTCSPVFKLYQQCVKVNINSHSLKEEYDACFNTWFSQKFLRGDHNDEMCAHLLKVYKQCVEVLYATLNTLKY</sequence>
<gene>
    <name evidence="4" type="ORF">AAG570_010530</name>
</gene>
<name>A0ABD0Z8W7_9HEMI</name>
<comment type="catalytic activity">
    <reaction evidence="3">
        <text>a 1,2-diacyl-sn-glycero-3-phosphate(in) = a 1,2-diacyl-sn-glycero-3-phosphate(out)</text>
        <dbReference type="Rhea" id="RHEA:36435"/>
        <dbReference type="ChEBI" id="CHEBI:58608"/>
    </reaction>
</comment>
<comment type="caution">
    <text evidence="4">The sequence shown here is derived from an EMBL/GenBank/DDBJ whole genome shotgun (WGS) entry which is preliminary data.</text>
</comment>
<dbReference type="Pfam" id="PF05254">
    <property type="entry name" value="UPF0203"/>
    <property type="match status" value="1"/>
</dbReference>
<dbReference type="InterPro" id="IPR007918">
    <property type="entry name" value="MDM35_apoptosis"/>
</dbReference>
<evidence type="ECO:0008006" key="6">
    <source>
        <dbReference type="Google" id="ProtNLM"/>
    </source>
</evidence>
<dbReference type="PANTHER" id="PTHR46403">
    <property type="entry name" value="TP53-REGULATED INHIBITOR OF APOPTOSIS 1"/>
    <property type="match status" value="1"/>
</dbReference>
<protein>
    <recommendedName>
        <fullName evidence="6">TP53-regulated inhibitor of apoptosis 1</fullName>
    </recommendedName>
</protein>
<reference evidence="4 5" key="1">
    <citation type="submission" date="2024-07" db="EMBL/GenBank/DDBJ databases">
        <title>Chromosome-level genome assembly of the water stick insect Ranatra chinensis (Heteroptera: Nepidae).</title>
        <authorList>
            <person name="Liu X."/>
        </authorList>
    </citation>
    <scope>NUCLEOTIDE SEQUENCE [LARGE SCALE GENOMIC DNA]</scope>
    <source>
        <strain evidence="4">Cailab_2021Rc</strain>
        <tissue evidence="4">Muscle</tissue>
    </source>
</reference>
<evidence type="ECO:0000313" key="4">
    <source>
        <dbReference type="EMBL" id="KAL1132578.1"/>
    </source>
</evidence>
<proteinExistence type="inferred from homology"/>
<accession>A0ABD0Z8W7</accession>
<evidence type="ECO:0000256" key="3">
    <source>
        <dbReference type="ARBA" id="ARBA00023706"/>
    </source>
</evidence>
<dbReference type="Proteomes" id="UP001558652">
    <property type="component" value="Unassembled WGS sequence"/>
</dbReference>
<organism evidence="4 5">
    <name type="scientific">Ranatra chinensis</name>
    <dbReference type="NCBI Taxonomy" id="642074"/>
    <lineage>
        <taxon>Eukaryota</taxon>
        <taxon>Metazoa</taxon>
        <taxon>Ecdysozoa</taxon>
        <taxon>Arthropoda</taxon>
        <taxon>Hexapoda</taxon>
        <taxon>Insecta</taxon>
        <taxon>Pterygota</taxon>
        <taxon>Neoptera</taxon>
        <taxon>Paraneoptera</taxon>
        <taxon>Hemiptera</taxon>
        <taxon>Heteroptera</taxon>
        <taxon>Panheteroptera</taxon>
        <taxon>Nepomorpha</taxon>
        <taxon>Nepidae</taxon>
        <taxon>Ranatrinae</taxon>
        <taxon>Ranatra</taxon>
    </lineage>
</organism>
<dbReference type="EMBL" id="JBFDAA010000005">
    <property type="protein sequence ID" value="KAL1132578.1"/>
    <property type="molecule type" value="Genomic_DNA"/>
</dbReference>
<keyword evidence="5" id="KW-1185">Reference proteome</keyword>
<keyword evidence="2" id="KW-1015">Disulfide bond</keyword>
<dbReference type="AlphaFoldDB" id="A0ABD0Z8W7"/>
<evidence type="ECO:0000256" key="1">
    <source>
        <dbReference type="ARBA" id="ARBA00006196"/>
    </source>
</evidence>
<dbReference type="PANTHER" id="PTHR46403:SF1">
    <property type="entry name" value="TP53-REGULATED INHIBITOR OF APOPTOSIS 1"/>
    <property type="match status" value="1"/>
</dbReference>